<evidence type="ECO:0000313" key="2">
    <source>
        <dbReference type="EMBL" id="KKW20314.1"/>
    </source>
</evidence>
<comment type="caution">
    <text evidence="2">The sequence shown here is derived from an EMBL/GenBank/DDBJ whole genome shotgun (WGS) entry which is preliminary data.</text>
</comment>
<reference evidence="2 3" key="1">
    <citation type="journal article" date="2015" name="Nature">
        <title>rRNA introns, odd ribosomes, and small enigmatic genomes across a large radiation of phyla.</title>
        <authorList>
            <person name="Brown C.T."/>
            <person name="Hug L.A."/>
            <person name="Thomas B.C."/>
            <person name="Sharon I."/>
            <person name="Castelle C.J."/>
            <person name="Singh A."/>
            <person name="Wilkins M.J."/>
            <person name="Williams K.H."/>
            <person name="Banfield J.F."/>
        </authorList>
    </citation>
    <scope>NUCLEOTIDE SEQUENCE [LARGE SCALE GENOMIC DNA]</scope>
</reference>
<feature type="transmembrane region" description="Helical" evidence="1">
    <location>
        <begin position="131"/>
        <end position="149"/>
    </location>
</feature>
<name>A0A0G1ZLM7_9BACT</name>
<keyword evidence="1" id="KW-1133">Transmembrane helix</keyword>
<feature type="transmembrane region" description="Helical" evidence="1">
    <location>
        <begin position="20"/>
        <end position="43"/>
    </location>
</feature>
<dbReference type="AlphaFoldDB" id="A0A0G1ZLM7"/>
<dbReference type="EMBL" id="LCQQ01000038">
    <property type="protein sequence ID" value="KKW20314.1"/>
    <property type="molecule type" value="Genomic_DNA"/>
</dbReference>
<gene>
    <name evidence="2" type="ORF">UY61_C0038G0010</name>
</gene>
<evidence type="ECO:0000313" key="3">
    <source>
        <dbReference type="Proteomes" id="UP000034201"/>
    </source>
</evidence>
<feature type="non-terminal residue" evidence="2">
    <location>
        <position position="1"/>
    </location>
</feature>
<accession>A0A0G1ZLM7</accession>
<organism evidence="2 3">
    <name type="scientific">Candidatus Adlerbacteria bacterium GW2011_GWC1_50_9</name>
    <dbReference type="NCBI Taxonomy" id="1618608"/>
    <lineage>
        <taxon>Bacteria</taxon>
        <taxon>Candidatus Adleribacteriota</taxon>
    </lineage>
</organism>
<evidence type="ECO:0000256" key="1">
    <source>
        <dbReference type="SAM" id="Phobius"/>
    </source>
</evidence>
<feature type="transmembrane region" description="Helical" evidence="1">
    <location>
        <begin position="102"/>
        <end position="125"/>
    </location>
</feature>
<feature type="transmembrane region" description="Helical" evidence="1">
    <location>
        <begin position="55"/>
        <end position="76"/>
    </location>
</feature>
<protein>
    <submittedName>
        <fullName evidence="2">Uncharacterized protein</fullName>
    </submittedName>
</protein>
<keyword evidence="1" id="KW-0472">Membrane</keyword>
<sequence>ISFFRFLKDNEISEWEFGVLRLFSEVIWFSLAIIILTALGIFFGDIKHYAYSGEFILKMIFVGVIVANGAVLNLYVMPRILLSAKSEDRGYEPGRAVRKISFALGAISLVSWFSAFFLGYVYLPLADVPRLFFIYVALVFCAIIVSQIVESRFVPARRTF</sequence>
<dbReference type="Proteomes" id="UP000034201">
    <property type="component" value="Unassembled WGS sequence"/>
</dbReference>
<proteinExistence type="predicted"/>
<keyword evidence="1" id="KW-0812">Transmembrane</keyword>